<evidence type="ECO:0000259" key="10">
    <source>
        <dbReference type="Pfam" id="PF22544"/>
    </source>
</evidence>
<dbReference type="InterPro" id="IPR053879">
    <property type="entry name" value="HYDIN_VesB_CFA65-like_Ig"/>
</dbReference>
<keyword evidence="3" id="KW-0963">Cytoplasm</keyword>
<dbReference type="Pfam" id="PF13360">
    <property type="entry name" value="PQQ_2"/>
    <property type="match status" value="4"/>
</dbReference>
<dbReference type="PANTHER" id="PTHR34512">
    <property type="entry name" value="CELL SURFACE PROTEIN"/>
    <property type="match status" value="1"/>
</dbReference>
<dbReference type="PANTHER" id="PTHR34512:SF30">
    <property type="entry name" value="OUTER MEMBRANE PROTEIN ASSEMBLY FACTOR BAMB"/>
    <property type="match status" value="1"/>
</dbReference>
<dbReference type="Gene3D" id="2.40.128.630">
    <property type="match status" value="2"/>
</dbReference>
<evidence type="ECO:0000256" key="5">
    <source>
        <dbReference type="ARBA" id="ARBA00023069"/>
    </source>
</evidence>
<evidence type="ECO:0000256" key="7">
    <source>
        <dbReference type="SAM" id="MobiDB-lite"/>
    </source>
</evidence>
<feature type="region of interest" description="Disordered" evidence="7">
    <location>
        <begin position="2336"/>
        <end position="2429"/>
    </location>
</feature>
<dbReference type="EMBL" id="CP058529">
    <property type="protein sequence ID" value="QLG28694.1"/>
    <property type="molecule type" value="Genomic_DNA"/>
</dbReference>
<evidence type="ECO:0000256" key="2">
    <source>
        <dbReference type="ARBA" id="ARBA00004496"/>
    </source>
</evidence>
<keyword evidence="5" id="KW-0969">Cilium</keyword>
<evidence type="ECO:0000256" key="6">
    <source>
        <dbReference type="ARBA" id="ARBA00023273"/>
    </source>
</evidence>
<feature type="transmembrane region" description="Helical" evidence="8">
    <location>
        <begin position="2428"/>
        <end position="2446"/>
    </location>
</feature>
<keyword evidence="8" id="KW-1133">Transmembrane helix</keyword>
<organism evidence="11 12">
    <name type="scientific">Halorarum halophilum</name>
    <dbReference type="NCBI Taxonomy" id="2743090"/>
    <lineage>
        <taxon>Archaea</taxon>
        <taxon>Methanobacteriati</taxon>
        <taxon>Methanobacteriota</taxon>
        <taxon>Stenosarchaea group</taxon>
        <taxon>Halobacteria</taxon>
        <taxon>Halobacteriales</taxon>
        <taxon>Haloferacaceae</taxon>
        <taxon>Halorarum</taxon>
    </lineage>
</organism>
<evidence type="ECO:0000259" key="9">
    <source>
        <dbReference type="Pfam" id="PF13360"/>
    </source>
</evidence>
<feature type="domain" description="Pyrrolo-quinoline quinone repeat" evidence="9">
    <location>
        <begin position="608"/>
        <end position="811"/>
    </location>
</feature>
<dbReference type="NCBIfam" id="TIGR04126">
    <property type="entry name" value="PGF_CTERM"/>
    <property type="match status" value="1"/>
</dbReference>
<dbReference type="GO" id="GO:0005886">
    <property type="term" value="C:plasma membrane"/>
    <property type="evidence" value="ECO:0007669"/>
    <property type="project" value="UniProtKB-SubCell"/>
</dbReference>
<feature type="compositionally biased region" description="Polar residues" evidence="7">
    <location>
        <begin position="35"/>
        <end position="51"/>
    </location>
</feature>
<keyword evidence="8" id="KW-0812">Transmembrane</keyword>
<dbReference type="InterPro" id="IPR015943">
    <property type="entry name" value="WD40/YVTN_repeat-like_dom_sf"/>
</dbReference>
<sequence length="2450" mass="260021">MNERGRWRAVGLALLVVLSTVAASGVAGAFPESAGQPTDLDQSNPSATLGESTAFADWPTSGHDSGRSGHDPNASGPATDVDARWVFEAENLTRNEPAAVADGRVFVPTRDGLRVLDNETGEQLWAVSDLTVDHVSVSEDVAVVTTSGYNEESVRAYDVTDGMELWTVTDFEARSSVASNGTVYVERYYQNVDEVRLYAFDLATGDELWSVQHADDVGGGLSADGDTVYATWKLSDSWDREYAVFALDASDGSERWRFEVEGRITMAPTVVNGTVYVGAGDEVEFGGDVYDPKFYALNASDGHVEWIHDAHARPNGAAVANGTVYVSMGNGIHALDAASGERQWVHRMAGDIDVGLVYTTIDANPPAVADGVVYATNDRGFVDAIDGNTGDVLWTYRVEGQATDPVIADERVYVHTTDEEDVTDDDIVRVYALEAEPFAFSGLTTSTTTPAPGELVAVDVTVENVDDEAREYDLSLMADPPLHVDWWATDRVNGTLNAGESKTFTFETRLNTSGSWNLSIKRDLEVGPSTESVTVEVIHSTPVDDWPTWKFDAGLTGSNPDAVAPKHHLQERWNVNNFHRDTRPVVADGTAYVVHSQRRDGENTIFSLAAYDVDTGVREWEFNVSDRNRLPAGSATVEEDTVYLYTTPFNFDGNGVDGDGTVFALNASDGGVEWTHDTSLNRSLTSDQAPIVADGRVYVAGGTYEPNTDQYANASVIALSATDGSVAWTYDRTERSTTELFHGIAVADGTVYAALQNEEWVDSSRVHYDDLVAIDASSGTARWSTESRPFNLDLTEQPVVSGDLVYVINQTAGADGDAEPELHALNVSDGGERWRFVPHGLDETADGWRLFDPVVTDDAVFLRQYELGNGISYDRSHLYRIDAADGALDWNWSTAYPSTLLAVDGLLYIGEGDDEPTHLYDAQTGEYYGSTDITARASGTVLAVANGTLFTVEQSGQPLRVLAEGGHFEFTDLAVDSEWVDMGENVTVTATVTNRGTMARSWNANLLVSPDEDRQDHHVWNYPSRDGTLAPGESETATWTVRLDERGDYVFTLQPNYEDTGMNAYLADRTAGVTVSAGDSRDGETIPFIGPREMPSGPDAWPKESLDAGNTGNNTGTGAPTAVGGDIVNWSVNHSYEWTTGPTLANETVFVGGNHVSGGAFVYAFNATDGELQWQYLTYSASDVVVPPTYAGGYVYTATSDGRVYQFDAATGERLWTYNGLGDVGGITVVDDVAYVSGYAYVDSADSGTVHALNASTREVLWTFTRASSYYGMNVKPAVENGTVYVTSDDGYTYALDAATGGVVWNQSIAGTGSSLHSPVVEDGVVYVDDAEWDSTVASIYALDATDGSPIWSAPANVDGYTGSSPALVNDTLYFTADGAVRAIDATGGDELWSTQICSAVRYSPVYADGVVYVPTTDSAIRAYDADTGDLMWRYDAYDEHAFTPAVVDGLLYTTGLENDDNTYSLLALEGGPTNQSKTLFDYYGLTVSSENVSTGQSFTVSATVENQGDAACGYTASLKVDDSVVDTTAGTVGTGYNDDDLIEVTHSFSSTGTYNVSIEDLPPVEVTVTEPQPDVDVTPSSWDYGTAEVDAWVYKDFEVTNLGQGDLHWSDSVITGPDADEFSITSDDSQTYSFLWSGGSGYVRVYLTSETPGTKTATLEIHTDDPDEPVVSVPLTGTVEGGQANVQVTPSTLDFGDVTVGSTAEANVTVENVGDTTLTFDGVTLGSSDFGSFDVVAGDTQLALGPGESHNVTVEFAPTSENPDTATLTVNTDDPNDPAVHVMLSGTGTAEPVPDIDVSPSSHYFESVPVDDTETTTFAVTNTGDAALDVTGFTVAGANASDFTVQSSPFTVAPGGTETVAVEFAPTTLGTKSATVEVASTDADEPTVVLELGGQAIDATPPTLDIVDVAGSNEAGDTVYANGTVTVEVNATDEHSSIESVLVGLDSEDAEFVAIENATFDATAGNWTATFDSDDMPDDGNYSVAALATDAAGNQNVVFGTETVVVDRTRPQLGASLSRLDGTTAAVNLTASEPLQTGSIDVTVTRPDGTDTSVTMTGTGTEWNGTFGIDEDGRYEIDATGVDHAGNQGSDNATATFRNLTTTNRTVTVVLEPSGTFVRFNTSADVDDTYVVLTDSRTPLAPLGNDRAGLNFLRAQLGAQLTDNLTDATIGVPVDELRLPRGAGKGDVNLSYFNRTTKEWEDLGTEIRTVTVNGTTGEYWVTSVAHFSTYGTVVTDTRAPTLDGAGPTGTLAAGTTRTDVRFDYSDDISGVDASSVQFEFDGEPADASRLSVTKRYASYDATGLSAGSYDATVTVADGAGNVETFTHSFTIAAASSGGSSGGNDDGNNDSGNDNDGNDDGDSSDSEDDPTPTPSPTRTPSPTPTDRPTSTPTADGTESPTATSTATETTSPREPTPTTTTTRTTTPGFTAGTALLALLAAIALVVRRRR</sequence>
<keyword evidence="12" id="KW-1185">Reference proteome</keyword>
<accession>A0A7D5K939</accession>
<feature type="compositionally biased region" description="Low complexity" evidence="7">
    <location>
        <begin position="2386"/>
        <end position="2429"/>
    </location>
</feature>
<keyword evidence="8" id="KW-0472">Membrane</keyword>
<keyword evidence="6" id="KW-0966">Cell projection</keyword>
<dbReference type="KEGG" id="halg:HUG10_14600"/>
<proteinExistence type="predicted"/>
<evidence type="ECO:0000256" key="3">
    <source>
        <dbReference type="ARBA" id="ARBA00022490"/>
    </source>
</evidence>
<dbReference type="SMART" id="SM00564">
    <property type="entry name" value="PQQ"/>
    <property type="match status" value="21"/>
</dbReference>
<dbReference type="GO" id="GO:0030115">
    <property type="term" value="C:S-layer"/>
    <property type="evidence" value="ECO:0007669"/>
    <property type="project" value="UniProtKB-SubCell"/>
</dbReference>
<evidence type="ECO:0000313" key="12">
    <source>
        <dbReference type="Proteomes" id="UP000509750"/>
    </source>
</evidence>
<feature type="domain" description="Pyrrolo-quinoline quinone repeat" evidence="9">
    <location>
        <begin position="93"/>
        <end position="181"/>
    </location>
</feature>
<evidence type="ECO:0000256" key="4">
    <source>
        <dbReference type="ARBA" id="ARBA00022729"/>
    </source>
</evidence>
<dbReference type="OrthoDB" id="8638at2157"/>
<dbReference type="InterPro" id="IPR018391">
    <property type="entry name" value="PQQ_b-propeller_rpt"/>
</dbReference>
<feature type="domain" description="Pyrrolo-quinoline quinone repeat" evidence="9">
    <location>
        <begin position="196"/>
        <end position="347"/>
    </location>
</feature>
<protein>
    <submittedName>
        <fullName evidence="11">PQQ-binding-like beta-propeller repeat protein</fullName>
    </submittedName>
</protein>
<dbReference type="Gene3D" id="2.130.10.10">
    <property type="entry name" value="YVTN repeat-like/Quinoprotein amine dehydrogenase"/>
    <property type="match status" value="2"/>
</dbReference>
<gene>
    <name evidence="11" type="ORF">HUG10_14600</name>
</gene>
<keyword evidence="4" id="KW-0732">Signal</keyword>
<comment type="subcellular location">
    <subcellularLocation>
        <location evidence="1">Cell projection</location>
        <location evidence="1">Cilium</location>
    </subcellularLocation>
    <subcellularLocation>
        <location evidence="2">Cytoplasm</location>
    </subcellularLocation>
</comment>
<name>A0A7D5K939_9EURY</name>
<feature type="compositionally biased region" description="Acidic residues" evidence="7">
    <location>
        <begin position="2356"/>
        <end position="2370"/>
    </location>
</feature>
<dbReference type="RefSeq" id="WP_179170268.1">
    <property type="nucleotide sequence ID" value="NZ_CP058529.1"/>
</dbReference>
<dbReference type="InterPro" id="IPR002372">
    <property type="entry name" value="PQQ_rpt_dom"/>
</dbReference>
<dbReference type="GeneID" id="56030087"/>
<dbReference type="InterPro" id="IPR013783">
    <property type="entry name" value="Ig-like_fold"/>
</dbReference>
<feature type="compositionally biased region" description="Pro residues" evidence="7">
    <location>
        <begin position="2371"/>
        <end position="2385"/>
    </location>
</feature>
<dbReference type="Pfam" id="PF22544">
    <property type="entry name" value="HYDIN_VesB_CFA65-like_Ig"/>
    <property type="match status" value="2"/>
</dbReference>
<feature type="region of interest" description="Disordered" evidence="7">
    <location>
        <begin position="30"/>
        <end position="78"/>
    </location>
</feature>
<dbReference type="NCBIfam" id="NF012200">
    <property type="entry name" value="choice_anch_D"/>
    <property type="match status" value="3"/>
</dbReference>
<feature type="region of interest" description="Disordered" evidence="7">
    <location>
        <begin position="1075"/>
        <end position="1100"/>
    </location>
</feature>
<dbReference type="InterPro" id="IPR026371">
    <property type="entry name" value="PGF_CTERM"/>
</dbReference>
<dbReference type="GO" id="GO:0005737">
    <property type="term" value="C:cytoplasm"/>
    <property type="evidence" value="ECO:0007669"/>
    <property type="project" value="UniProtKB-SubCell"/>
</dbReference>
<reference evidence="11 12" key="1">
    <citation type="submission" date="2020-07" db="EMBL/GenBank/DDBJ databases">
        <title>Gai3-2, isolated from salt lake.</title>
        <authorList>
            <person name="Cui H."/>
            <person name="Shi X."/>
        </authorList>
    </citation>
    <scope>NUCLEOTIDE SEQUENCE [LARGE SCALE GENOMIC DNA]</scope>
    <source>
        <strain evidence="11 12">Gai3-2</strain>
    </source>
</reference>
<dbReference type="SUPFAM" id="SSF50998">
    <property type="entry name" value="Quinoprotein alcohol dehydrogenase-like"/>
    <property type="match status" value="6"/>
</dbReference>
<feature type="domain" description="Pyrrolo-quinoline quinone repeat" evidence="9">
    <location>
        <begin position="1247"/>
        <end position="1399"/>
    </location>
</feature>
<evidence type="ECO:0000256" key="1">
    <source>
        <dbReference type="ARBA" id="ARBA00004138"/>
    </source>
</evidence>
<evidence type="ECO:0000313" key="11">
    <source>
        <dbReference type="EMBL" id="QLG28694.1"/>
    </source>
</evidence>
<evidence type="ECO:0000256" key="8">
    <source>
        <dbReference type="SAM" id="Phobius"/>
    </source>
</evidence>
<dbReference type="Gene3D" id="2.60.40.10">
    <property type="entry name" value="Immunoglobulins"/>
    <property type="match status" value="7"/>
</dbReference>
<feature type="domain" description="HYDIN/VesB/CFA65-like Ig-like" evidence="10">
    <location>
        <begin position="1795"/>
        <end position="1894"/>
    </location>
</feature>
<feature type="domain" description="HYDIN/VesB/CFA65-like Ig-like" evidence="10">
    <location>
        <begin position="1686"/>
        <end position="1787"/>
    </location>
</feature>
<dbReference type="Gene3D" id="2.40.10.480">
    <property type="match status" value="5"/>
</dbReference>
<dbReference type="InterPro" id="IPR011047">
    <property type="entry name" value="Quinoprotein_ADH-like_sf"/>
</dbReference>
<dbReference type="Proteomes" id="UP000509750">
    <property type="component" value="Chromosome"/>
</dbReference>